<dbReference type="Pfam" id="PF11967">
    <property type="entry name" value="RecO_N"/>
    <property type="match status" value="1"/>
</dbReference>
<evidence type="ECO:0000259" key="4">
    <source>
        <dbReference type="Pfam" id="PF11967"/>
    </source>
</evidence>
<evidence type="ECO:0000313" key="6">
    <source>
        <dbReference type="Proteomes" id="UP000179251"/>
    </source>
</evidence>
<organism evidence="5 6">
    <name type="scientific">Candidatus Giovannonibacteria bacterium RIFCSPHIGHO2_01_FULL_45_23</name>
    <dbReference type="NCBI Taxonomy" id="1798325"/>
    <lineage>
        <taxon>Bacteria</taxon>
        <taxon>Candidatus Giovannoniibacteriota</taxon>
    </lineage>
</organism>
<keyword evidence="3" id="KW-0234">DNA repair</keyword>
<feature type="domain" description="DNA replication/recombination mediator RecO N-terminal" evidence="4">
    <location>
        <begin position="5"/>
        <end position="81"/>
    </location>
</feature>
<dbReference type="InterPro" id="IPR003717">
    <property type="entry name" value="RecO"/>
</dbReference>
<comment type="caution">
    <text evidence="5">The sequence shown here is derived from an EMBL/GenBank/DDBJ whole genome shotgun (WGS) entry which is preliminary data.</text>
</comment>
<dbReference type="AlphaFoldDB" id="A0A1F5VGK7"/>
<dbReference type="PANTHER" id="PTHR33991:SF1">
    <property type="entry name" value="DNA REPAIR PROTEIN RECO"/>
    <property type="match status" value="1"/>
</dbReference>
<name>A0A1F5VGK7_9BACT</name>
<dbReference type="GO" id="GO:0043590">
    <property type="term" value="C:bacterial nucleoid"/>
    <property type="evidence" value="ECO:0007669"/>
    <property type="project" value="TreeGrafter"/>
</dbReference>
<keyword evidence="2" id="KW-0233">DNA recombination</keyword>
<accession>A0A1F5VGK7</accession>
<dbReference type="EMBL" id="MFHD01000016">
    <property type="protein sequence ID" value="OGF62587.1"/>
    <property type="molecule type" value="Genomic_DNA"/>
</dbReference>
<evidence type="ECO:0000256" key="1">
    <source>
        <dbReference type="ARBA" id="ARBA00022763"/>
    </source>
</evidence>
<dbReference type="GO" id="GO:0006302">
    <property type="term" value="P:double-strand break repair"/>
    <property type="evidence" value="ECO:0007669"/>
    <property type="project" value="TreeGrafter"/>
</dbReference>
<dbReference type="InterPro" id="IPR012340">
    <property type="entry name" value="NA-bd_OB-fold"/>
</dbReference>
<evidence type="ECO:0000313" key="5">
    <source>
        <dbReference type="EMBL" id="OGF62587.1"/>
    </source>
</evidence>
<dbReference type="SUPFAM" id="SSF50249">
    <property type="entry name" value="Nucleic acid-binding proteins"/>
    <property type="match status" value="1"/>
</dbReference>
<dbReference type="NCBIfam" id="TIGR00613">
    <property type="entry name" value="reco"/>
    <property type="match status" value="1"/>
</dbReference>
<reference evidence="5 6" key="1">
    <citation type="journal article" date="2016" name="Nat. Commun.">
        <title>Thousands of microbial genomes shed light on interconnected biogeochemical processes in an aquifer system.</title>
        <authorList>
            <person name="Anantharaman K."/>
            <person name="Brown C.T."/>
            <person name="Hug L.A."/>
            <person name="Sharon I."/>
            <person name="Castelle C.J."/>
            <person name="Probst A.J."/>
            <person name="Thomas B.C."/>
            <person name="Singh A."/>
            <person name="Wilkins M.J."/>
            <person name="Karaoz U."/>
            <person name="Brodie E.L."/>
            <person name="Williams K.H."/>
            <person name="Hubbard S.S."/>
            <person name="Banfield J.F."/>
        </authorList>
    </citation>
    <scope>NUCLEOTIDE SEQUENCE [LARGE SCALE GENOMIC DNA]</scope>
</reference>
<proteinExistence type="predicted"/>
<sequence>MPSSYFKTEGLVMKKMPFGEADFLVRVLTKDFGKMDVLAKGARKTTSKLNAHLDILNHIRMQFVKNGERIPTLMDAEVISRFDGWFLSEAKLAIAGRILQTLDIALFGGAKDEKLFSMTIDFFRPNADQPRAGDNIKLIEERALGFLRDFFAHEGYGDSLPEEHIDAILGLWPRLKN</sequence>
<dbReference type="InterPro" id="IPR022572">
    <property type="entry name" value="DNA_rep/recomb_RecO_N"/>
</dbReference>
<dbReference type="Gene3D" id="2.40.50.140">
    <property type="entry name" value="Nucleic acid-binding proteins"/>
    <property type="match status" value="1"/>
</dbReference>
<dbReference type="Proteomes" id="UP000179251">
    <property type="component" value="Unassembled WGS sequence"/>
</dbReference>
<dbReference type="PANTHER" id="PTHR33991">
    <property type="entry name" value="DNA REPAIR PROTEIN RECO"/>
    <property type="match status" value="1"/>
</dbReference>
<dbReference type="STRING" id="1798325.A2834_02575"/>
<protein>
    <submittedName>
        <fullName evidence="5">DNA repair protein RecO</fullName>
    </submittedName>
</protein>
<dbReference type="GO" id="GO:0006310">
    <property type="term" value="P:DNA recombination"/>
    <property type="evidence" value="ECO:0007669"/>
    <property type="project" value="UniProtKB-KW"/>
</dbReference>
<evidence type="ECO:0000256" key="2">
    <source>
        <dbReference type="ARBA" id="ARBA00023172"/>
    </source>
</evidence>
<keyword evidence="1" id="KW-0227">DNA damage</keyword>
<evidence type="ECO:0000256" key="3">
    <source>
        <dbReference type="ARBA" id="ARBA00023204"/>
    </source>
</evidence>
<gene>
    <name evidence="5" type="ORF">A2834_02575</name>
</gene>